<proteinExistence type="predicted"/>
<evidence type="ECO:0000313" key="1">
    <source>
        <dbReference type="EMBL" id="ESQ46277.1"/>
    </source>
</evidence>
<dbReference type="AlphaFoldDB" id="V4LUV7"/>
<organism evidence="1 2">
    <name type="scientific">Eutrema salsugineum</name>
    <name type="common">Saltwater cress</name>
    <name type="synonym">Sisymbrium salsugineum</name>
    <dbReference type="NCBI Taxonomy" id="72664"/>
    <lineage>
        <taxon>Eukaryota</taxon>
        <taxon>Viridiplantae</taxon>
        <taxon>Streptophyta</taxon>
        <taxon>Embryophyta</taxon>
        <taxon>Tracheophyta</taxon>
        <taxon>Spermatophyta</taxon>
        <taxon>Magnoliopsida</taxon>
        <taxon>eudicotyledons</taxon>
        <taxon>Gunneridae</taxon>
        <taxon>Pentapetalae</taxon>
        <taxon>rosids</taxon>
        <taxon>malvids</taxon>
        <taxon>Brassicales</taxon>
        <taxon>Brassicaceae</taxon>
        <taxon>Eutremeae</taxon>
        <taxon>Eutrema</taxon>
    </lineage>
</organism>
<sequence length="73" mass="7779">MEVIITSGGAQSVFVLMAKRNCELPSSSRTIGERELGDSSSVIPTQSKLNSLTVIDQERARKAAIAGTHHLLA</sequence>
<dbReference type="KEGG" id="eus:EUTSA_v10000645mg"/>
<name>V4LUV7_EUTSA</name>
<reference evidence="1 2" key="1">
    <citation type="journal article" date="2013" name="Front. Plant Sci.">
        <title>The Reference Genome of the Halophytic Plant Eutrema salsugineum.</title>
        <authorList>
            <person name="Yang R."/>
            <person name="Jarvis D.E."/>
            <person name="Chen H."/>
            <person name="Beilstein M.A."/>
            <person name="Grimwood J."/>
            <person name="Jenkins J."/>
            <person name="Shu S."/>
            <person name="Prochnik S."/>
            <person name="Xin M."/>
            <person name="Ma C."/>
            <person name="Schmutz J."/>
            <person name="Wing R.A."/>
            <person name="Mitchell-Olds T."/>
            <person name="Schumaker K.S."/>
            <person name="Wang X."/>
        </authorList>
    </citation>
    <scope>NUCLEOTIDE SEQUENCE [LARGE SCALE GENOMIC DNA]</scope>
</reference>
<gene>
    <name evidence="1" type="ORF">EUTSA_v10000645mg</name>
</gene>
<dbReference type="Gramene" id="ESQ46277">
    <property type="protein sequence ID" value="ESQ46277"/>
    <property type="gene ID" value="EUTSA_v10000645mg"/>
</dbReference>
<protein>
    <submittedName>
        <fullName evidence="1">Uncharacterized protein</fullName>
    </submittedName>
</protein>
<evidence type="ECO:0000313" key="2">
    <source>
        <dbReference type="Proteomes" id="UP000030689"/>
    </source>
</evidence>
<dbReference type="Proteomes" id="UP000030689">
    <property type="component" value="Unassembled WGS sequence"/>
</dbReference>
<keyword evidence="2" id="KW-1185">Reference proteome</keyword>
<accession>V4LUV7</accession>
<dbReference type="EMBL" id="KI517426">
    <property type="protein sequence ID" value="ESQ46277.1"/>
    <property type="molecule type" value="Genomic_DNA"/>
</dbReference>